<dbReference type="RefSeq" id="WP_038987462.1">
    <property type="nucleotide sequence ID" value="NZ_JWJO01000049.1"/>
</dbReference>
<protein>
    <submittedName>
        <fullName evidence="1">Uncharacterized protein</fullName>
    </submittedName>
</protein>
<gene>
    <name evidence="1" type="ORF">AV926_17970</name>
</gene>
<accession>A0A165Q9F1</accession>
<evidence type="ECO:0000313" key="1">
    <source>
        <dbReference type="EMBL" id="KZE74124.1"/>
    </source>
</evidence>
<evidence type="ECO:0000313" key="2">
    <source>
        <dbReference type="Proteomes" id="UP000076630"/>
    </source>
</evidence>
<dbReference type="OrthoDB" id="66316at2"/>
<sequence>MKLSEVKSALTTMQDVVFKLENGNVVPAHFHITEVGQIDRNFIDCGGTIRKDQKVNFQLWIADDYDHQLKAEKLLNIIELSERLLGIKDGEVEVEYQRETIGKYNLALDKESNVFILENTMTACLAEEACGFPQKSEEVNSDNTGCCTPGSGCC</sequence>
<comment type="caution">
    <text evidence="1">The sequence shown here is derived from an EMBL/GenBank/DDBJ whole genome shotgun (WGS) entry which is preliminary data.</text>
</comment>
<organism evidence="1 2">
    <name type="scientific">Myroides marinus</name>
    <dbReference type="NCBI Taxonomy" id="703342"/>
    <lineage>
        <taxon>Bacteria</taxon>
        <taxon>Pseudomonadati</taxon>
        <taxon>Bacteroidota</taxon>
        <taxon>Flavobacteriia</taxon>
        <taxon>Flavobacteriales</taxon>
        <taxon>Flavobacteriaceae</taxon>
        <taxon>Myroides</taxon>
    </lineage>
</organism>
<name>A0A165Q9F1_9FLAO</name>
<dbReference type="Proteomes" id="UP000076630">
    <property type="component" value="Unassembled WGS sequence"/>
</dbReference>
<reference evidence="1 2" key="1">
    <citation type="submission" date="2016-01" db="EMBL/GenBank/DDBJ databases">
        <title>Whole genome sequencing of Myroides marinus L41.</title>
        <authorList>
            <person name="Hong K.W."/>
        </authorList>
    </citation>
    <scope>NUCLEOTIDE SEQUENCE [LARGE SCALE GENOMIC DNA]</scope>
    <source>
        <strain evidence="1 2">L41</strain>
    </source>
</reference>
<dbReference type="AlphaFoldDB" id="A0A165Q9F1"/>
<dbReference type="InterPro" id="IPR045534">
    <property type="entry name" value="DUF6428"/>
</dbReference>
<dbReference type="EMBL" id="LQNU01000095">
    <property type="protein sequence ID" value="KZE74124.1"/>
    <property type="molecule type" value="Genomic_DNA"/>
</dbReference>
<keyword evidence="2" id="KW-1185">Reference proteome</keyword>
<proteinExistence type="predicted"/>
<dbReference type="Pfam" id="PF20001">
    <property type="entry name" value="DUF6428"/>
    <property type="match status" value="1"/>
</dbReference>